<evidence type="ECO:0000313" key="3">
    <source>
        <dbReference type="Proteomes" id="UP000637578"/>
    </source>
</evidence>
<keyword evidence="3" id="KW-1185">Reference proteome</keyword>
<comment type="caution">
    <text evidence="2">The sequence shown here is derived from an EMBL/GenBank/DDBJ whole genome shotgun (WGS) entry which is preliminary data.</text>
</comment>
<reference evidence="2" key="2">
    <citation type="submission" date="2020-09" db="EMBL/GenBank/DDBJ databases">
        <authorList>
            <person name="Sun Q."/>
            <person name="Zhou Y."/>
        </authorList>
    </citation>
    <scope>NUCLEOTIDE SEQUENCE</scope>
    <source>
        <strain evidence="2">CGMCC 4.5737</strain>
    </source>
</reference>
<dbReference type="EMBL" id="BMMK01000011">
    <property type="protein sequence ID" value="GGM55732.1"/>
    <property type="molecule type" value="Genomic_DNA"/>
</dbReference>
<dbReference type="Proteomes" id="UP000637578">
    <property type="component" value="Unassembled WGS sequence"/>
</dbReference>
<evidence type="ECO:0000256" key="1">
    <source>
        <dbReference type="SAM" id="MobiDB-lite"/>
    </source>
</evidence>
<name>A0A8J3CEJ4_9PSEU</name>
<gene>
    <name evidence="2" type="ORF">GCM10012275_28560</name>
</gene>
<organism evidence="2 3">
    <name type="scientific">Longimycelium tulufanense</name>
    <dbReference type="NCBI Taxonomy" id="907463"/>
    <lineage>
        <taxon>Bacteria</taxon>
        <taxon>Bacillati</taxon>
        <taxon>Actinomycetota</taxon>
        <taxon>Actinomycetes</taxon>
        <taxon>Pseudonocardiales</taxon>
        <taxon>Pseudonocardiaceae</taxon>
        <taxon>Longimycelium</taxon>
    </lineage>
</organism>
<proteinExistence type="predicted"/>
<evidence type="ECO:0000313" key="2">
    <source>
        <dbReference type="EMBL" id="GGM55732.1"/>
    </source>
</evidence>
<dbReference type="AlphaFoldDB" id="A0A8J3CEJ4"/>
<protein>
    <submittedName>
        <fullName evidence="2">Uncharacterized protein</fullName>
    </submittedName>
</protein>
<accession>A0A8J3CEJ4</accession>
<sequence>MHLCQQSGCTKPAGIYTRGYCKRHYRKRLLYGEYGYRDAESARAHVRQLRALGWTYEQIAEAAGISAWVAHHLDTRPKRHVKAETERALLAVPLVPRASHRPVSHIGTQRRVRALMRMGWTTEEVARRAGIKVRTLRTVISRGGMSYNIHLRVARVYDELSHTPGPSGGAAGKARHLGYAPPLAWDDDTIDDPNATPQGVERDSGRTPSAELYEEVKHLAGYGLSSHEIAKRLGWTVVHVNRIKATYATPTDWGARSA</sequence>
<reference evidence="2" key="1">
    <citation type="journal article" date="2014" name="Int. J. Syst. Evol. Microbiol.">
        <title>Complete genome sequence of Corynebacterium casei LMG S-19264T (=DSM 44701T), isolated from a smear-ripened cheese.</title>
        <authorList>
            <consortium name="US DOE Joint Genome Institute (JGI-PGF)"/>
            <person name="Walter F."/>
            <person name="Albersmeier A."/>
            <person name="Kalinowski J."/>
            <person name="Ruckert C."/>
        </authorList>
    </citation>
    <scope>NUCLEOTIDE SEQUENCE</scope>
    <source>
        <strain evidence="2">CGMCC 4.5737</strain>
    </source>
</reference>
<feature type="region of interest" description="Disordered" evidence="1">
    <location>
        <begin position="185"/>
        <end position="208"/>
    </location>
</feature>